<evidence type="ECO:0000256" key="3">
    <source>
        <dbReference type="ARBA" id="ARBA00022502"/>
    </source>
</evidence>
<protein>
    <recommendedName>
        <fullName evidence="11">Mannosyltransferase</fullName>
        <ecNumber evidence="11">2.4.1.-</ecNumber>
    </recommendedName>
</protein>
<sequence length="518" mass="59591">MWRRTYFLLILVRIYFALSPSYLHPDENFQGPEVVAGRVFSYPVHKTWEFTSAHPIRSTFPLWLAYGWPMYMLRWLWEGFGYGEVSPSLVYWTLRVLMLSLSVVLEDWAIQELVHSQRARRVALLLIASSYVTWTFQTHTFSNSLETLVVSWSLVLIQRIVQDKKRSGVLASSLLGFFIVAGTFNRITFPAFLVVPSFSLLPHFRRKPFSLVFIALFALLTAFIAISVDTAFYTPGEFTFSKVFHHPVVTPLNNFIYNSNSTNLAQHGLHPRYQHFLVNLPQLLGPATALFFLLRRSRISMPLVSALSGIALLSIFPHQEARFLLPAVPLILASVPLPISKIQRKFWISAWILFNVALGIIMGIYHQGGIVPVQMQLAKTDETVSHAFWWKTYIPPTWLLNGKNEELKTIDLMGMPGDEMIEEVSAVLPTCRTRRPPRLDRAAVYLIAPQSAYFLLPYQDSTKHKNISLEHVWSYKRHLNLDDMDIPEDGFWKTMGRVVGDRGLTVWRVTRDCWSEQQ</sequence>
<dbReference type="AlphaFoldDB" id="A0AAN6LQ76"/>
<feature type="transmembrane region" description="Helical" evidence="11">
    <location>
        <begin position="299"/>
        <end position="317"/>
    </location>
</feature>
<feature type="transmembrane region" description="Helical" evidence="11">
    <location>
        <begin position="209"/>
        <end position="232"/>
    </location>
</feature>
<dbReference type="Proteomes" id="UP001280581">
    <property type="component" value="Unassembled WGS sequence"/>
</dbReference>
<keyword evidence="4 11" id="KW-0328">Glycosyltransferase</keyword>
<evidence type="ECO:0000256" key="8">
    <source>
        <dbReference type="ARBA" id="ARBA00022989"/>
    </source>
</evidence>
<evidence type="ECO:0000256" key="11">
    <source>
        <dbReference type="RuleBase" id="RU363075"/>
    </source>
</evidence>
<keyword evidence="9 11" id="KW-0472">Membrane</keyword>
<reference evidence="13 14" key="1">
    <citation type="submission" date="2021-02" db="EMBL/GenBank/DDBJ databases">
        <title>Genome assembly of Pseudopithomyces chartarum.</title>
        <authorList>
            <person name="Jauregui R."/>
            <person name="Singh J."/>
            <person name="Voisey C."/>
        </authorList>
    </citation>
    <scope>NUCLEOTIDE SEQUENCE [LARGE SCALE GENOMIC DNA]</scope>
    <source>
        <strain evidence="13 14">AGR01</strain>
    </source>
</reference>
<keyword evidence="14" id="KW-1185">Reference proteome</keyword>
<evidence type="ECO:0000256" key="1">
    <source>
        <dbReference type="ARBA" id="ARBA00004477"/>
    </source>
</evidence>
<dbReference type="PANTHER" id="PTHR22760">
    <property type="entry name" value="GLYCOSYLTRANSFERASE"/>
    <property type="match status" value="1"/>
</dbReference>
<gene>
    <name evidence="13" type="ORF">GRF29_161g619574</name>
</gene>
<evidence type="ECO:0000256" key="7">
    <source>
        <dbReference type="ARBA" id="ARBA00022824"/>
    </source>
</evidence>
<evidence type="ECO:0000256" key="6">
    <source>
        <dbReference type="ARBA" id="ARBA00022692"/>
    </source>
</evidence>
<evidence type="ECO:0000256" key="12">
    <source>
        <dbReference type="SAM" id="SignalP"/>
    </source>
</evidence>
<comment type="caution">
    <text evidence="13">The sequence shown here is derived from an EMBL/GenBank/DDBJ whole genome shotgun (WGS) entry which is preliminary data.</text>
</comment>
<keyword evidence="8 11" id="KW-1133">Transmembrane helix</keyword>
<feature type="transmembrane region" description="Helical" evidence="11">
    <location>
        <begin position="323"/>
        <end position="339"/>
    </location>
</feature>
<dbReference type="EC" id="2.4.1.-" evidence="11"/>
<feature type="chain" id="PRO_5042862641" description="Mannosyltransferase" evidence="12">
    <location>
        <begin position="18"/>
        <end position="518"/>
    </location>
</feature>
<evidence type="ECO:0000256" key="10">
    <source>
        <dbReference type="ARBA" id="ARBA00038466"/>
    </source>
</evidence>
<keyword evidence="6 11" id="KW-0812">Transmembrane</keyword>
<evidence type="ECO:0000256" key="4">
    <source>
        <dbReference type="ARBA" id="ARBA00022676"/>
    </source>
</evidence>
<keyword evidence="7 11" id="KW-0256">Endoplasmic reticulum</keyword>
<keyword evidence="12" id="KW-0732">Signal</keyword>
<comment type="similarity">
    <text evidence="10">Belongs to the glycosyltransferase 22 family. PIGZ subfamily.</text>
</comment>
<keyword evidence="3" id="KW-0337">GPI-anchor biosynthesis</keyword>
<name>A0AAN6LQ76_9PLEO</name>
<dbReference type="GO" id="GO:0006506">
    <property type="term" value="P:GPI anchor biosynthetic process"/>
    <property type="evidence" value="ECO:0007669"/>
    <property type="project" value="UniProtKB-KW"/>
</dbReference>
<comment type="subcellular location">
    <subcellularLocation>
        <location evidence="1 11">Endoplasmic reticulum membrane</location>
        <topology evidence="1 11">Multi-pass membrane protein</topology>
    </subcellularLocation>
</comment>
<accession>A0AAN6LQ76</accession>
<dbReference type="GO" id="GO:0005789">
    <property type="term" value="C:endoplasmic reticulum membrane"/>
    <property type="evidence" value="ECO:0007669"/>
    <property type="project" value="UniProtKB-SubCell"/>
</dbReference>
<keyword evidence="5" id="KW-0808">Transferase</keyword>
<dbReference type="EMBL" id="WVTA01000014">
    <property type="protein sequence ID" value="KAK3202247.1"/>
    <property type="molecule type" value="Genomic_DNA"/>
</dbReference>
<evidence type="ECO:0000313" key="13">
    <source>
        <dbReference type="EMBL" id="KAK3202247.1"/>
    </source>
</evidence>
<evidence type="ECO:0000256" key="5">
    <source>
        <dbReference type="ARBA" id="ARBA00022679"/>
    </source>
</evidence>
<evidence type="ECO:0000256" key="9">
    <source>
        <dbReference type="ARBA" id="ARBA00023136"/>
    </source>
</evidence>
<evidence type="ECO:0000313" key="14">
    <source>
        <dbReference type="Proteomes" id="UP001280581"/>
    </source>
</evidence>
<feature type="transmembrane region" description="Helical" evidence="11">
    <location>
        <begin position="346"/>
        <end position="365"/>
    </location>
</feature>
<comment type="pathway">
    <text evidence="2">Glycolipid biosynthesis; glycosylphosphatidylinositol-anchor biosynthesis.</text>
</comment>
<dbReference type="PANTHER" id="PTHR22760:SF3">
    <property type="entry name" value="GPI MANNOSYLTRANSFERASE 4"/>
    <property type="match status" value="1"/>
</dbReference>
<feature type="transmembrane region" description="Helical" evidence="11">
    <location>
        <begin position="168"/>
        <end position="189"/>
    </location>
</feature>
<dbReference type="InterPro" id="IPR005599">
    <property type="entry name" value="GPI_mannosylTrfase"/>
</dbReference>
<feature type="signal peptide" evidence="12">
    <location>
        <begin position="1"/>
        <end position="17"/>
    </location>
</feature>
<organism evidence="13 14">
    <name type="scientific">Pseudopithomyces chartarum</name>
    <dbReference type="NCBI Taxonomy" id="1892770"/>
    <lineage>
        <taxon>Eukaryota</taxon>
        <taxon>Fungi</taxon>
        <taxon>Dikarya</taxon>
        <taxon>Ascomycota</taxon>
        <taxon>Pezizomycotina</taxon>
        <taxon>Dothideomycetes</taxon>
        <taxon>Pleosporomycetidae</taxon>
        <taxon>Pleosporales</taxon>
        <taxon>Massarineae</taxon>
        <taxon>Didymosphaeriaceae</taxon>
        <taxon>Pseudopithomyces</taxon>
    </lineage>
</organism>
<evidence type="ECO:0000256" key="2">
    <source>
        <dbReference type="ARBA" id="ARBA00004687"/>
    </source>
</evidence>
<dbReference type="Pfam" id="PF03901">
    <property type="entry name" value="Glyco_transf_22"/>
    <property type="match status" value="1"/>
</dbReference>
<proteinExistence type="inferred from homology"/>
<dbReference type="GO" id="GO:0000026">
    <property type="term" value="F:alpha-1,2-mannosyltransferase activity"/>
    <property type="evidence" value="ECO:0007669"/>
    <property type="project" value="TreeGrafter"/>
</dbReference>